<dbReference type="InterPro" id="IPR010982">
    <property type="entry name" value="Lambda_DNA-bd_dom_sf"/>
</dbReference>
<evidence type="ECO:0008006" key="3">
    <source>
        <dbReference type="Google" id="ProtNLM"/>
    </source>
</evidence>
<name>A0A1G9MRR7_9PSED</name>
<proteinExistence type="predicted"/>
<evidence type="ECO:0000313" key="1">
    <source>
        <dbReference type="EMBL" id="SDL76909.1"/>
    </source>
</evidence>
<reference evidence="1 2" key="1">
    <citation type="submission" date="2016-10" db="EMBL/GenBank/DDBJ databases">
        <authorList>
            <person name="de Groot N.N."/>
        </authorList>
    </citation>
    <scope>NUCLEOTIDE SEQUENCE [LARGE SCALE GENOMIC DNA]</scope>
    <source>
        <strain evidence="1 2">JCM 21544</strain>
    </source>
</reference>
<dbReference type="GO" id="GO:0003677">
    <property type="term" value="F:DNA binding"/>
    <property type="evidence" value="ECO:0007669"/>
    <property type="project" value="InterPro"/>
</dbReference>
<dbReference type="AlphaFoldDB" id="A0A1G9MRR7"/>
<sequence length="83" mass="9492">MQARARLLIDKAGFEQLIRESDIGLVRWQTVRYKNIRMSTQELEVLVRFYPQYAFWLASGRIAPEIGQTSPEYDAAAGLSGQD</sequence>
<organism evidence="1 2">
    <name type="scientific">Pseudomonas indica</name>
    <dbReference type="NCBI Taxonomy" id="137658"/>
    <lineage>
        <taxon>Bacteria</taxon>
        <taxon>Pseudomonadati</taxon>
        <taxon>Pseudomonadota</taxon>
        <taxon>Gammaproteobacteria</taxon>
        <taxon>Pseudomonadales</taxon>
        <taxon>Pseudomonadaceae</taxon>
        <taxon>Pseudomonas</taxon>
    </lineage>
</organism>
<dbReference type="STRING" id="137658.SAMN05216186_13017"/>
<evidence type="ECO:0000313" key="2">
    <source>
        <dbReference type="Proteomes" id="UP000198706"/>
    </source>
</evidence>
<gene>
    <name evidence="1" type="ORF">SAMN05216186_13017</name>
</gene>
<dbReference type="Gene3D" id="1.10.260.40">
    <property type="entry name" value="lambda repressor-like DNA-binding domains"/>
    <property type="match status" value="1"/>
</dbReference>
<accession>A0A1G9MRR7</accession>
<dbReference type="EMBL" id="FNFD01000030">
    <property type="protein sequence ID" value="SDL76909.1"/>
    <property type="molecule type" value="Genomic_DNA"/>
</dbReference>
<keyword evidence="2" id="KW-1185">Reference proteome</keyword>
<dbReference type="Proteomes" id="UP000198706">
    <property type="component" value="Unassembled WGS sequence"/>
</dbReference>
<protein>
    <recommendedName>
        <fullName evidence="3">DNA-binding protein</fullName>
    </recommendedName>
</protein>